<feature type="chain" id="PRO_5038762786" evidence="1">
    <location>
        <begin position="23"/>
        <end position="351"/>
    </location>
</feature>
<gene>
    <name evidence="2" type="ORF">BBD42_03645</name>
</gene>
<name>A0A1B2DD85_9BACL</name>
<organism evidence="2">
    <name type="scientific">Paenibacillus sp. BIHB 4019</name>
    <dbReference type="NCBI Taxonomy" id="1870819"/>
    <lineage>
        <taxon>Bacteria</taxon>
        <taxon>Bacillati</taxon>
        <taxon>Bacillota</taxon>
        <taxon>Bacilli</taxon>
        <taxon>Bacillales</taxon>
        <taxon>Paenibacillaceae</taxon>
        <taxon>Paenibacillus</taxon>
    </lineage>
</organism>
<dbReference type="AlphaFoldDB" id="A0A1B2DD85"/>
<evidence type="ECO:0000313" key="2">
    <source>
        <dbReference type="EMBL" id="ANY65655.1"/>
    </source>
</evidence>
<sequence length="351" mass="39260">MKKLLGFKRMAFLIMMTLAIFAGGCSLNKIEEPTDTVDATQNPFEKNKPQTTVLGSIGHGFINRQLDVNGRVLPLEYNGGELKIEYSVRASGTAKNVGFFIFVDGKAQPYKLDESDSPYLYMHLLELKDDDKDTPFTFVFTPVTGKQGDTLQLSITSLYNPSFIPDMKATSSYGGYQTTLEAGRPLIFNQDAESVDFAPYSQQGGLNHVQLSTEPMTQELLDKHSIVETVDMDKLDKNVYGGLYMDGAMRQDHFQIQKSGTLHVTFKLFGHPGMRYRTTFYINHRALAAEDGVSFETELTKGNIAVIDADIDLEKLEDFSTFYVVSVPINANDFPDDVVVLMKTPSLLLYR</sequence>
<reference evidence="2" key="1">
    <citation type="submission" date="2016-08" db="EMBL/GenBank/DDBJ databases">
        <title>Complete Genome Seqeunce of Paenibacillus sp. BIHB 4019 from tea rhizoplane.</title>
        <authorList>
            <person name="Thakur R."/>
            <person name="Swarnkar M.K."/>
            <person name="Gulati A."/>
        </authorList>
    </citation>
    <scope>NUCLEOTIDE SEQUENCE [LARGE SCALE GENOMIC DNA]</scope>
    <source>
        <strain evidence="2">BIHB4019</strain>
    </source>
</reference>
<dbReference type="RefSeq" id="WP_099517047.1">
    <property type="nucleotide sequence ID" value="NZ_CP016808.1"/>
</dbReference>
<accession>A0A1B2DD85</accession>
<feature type="signal peptide" evidence="1">
    <location>
        <begin position="1"/>
        <end position="22"/>
    </location>
</feature>
<dbReference type="PROSITE" id="PS51257">
    <property type="entry name" value="PROKAR_LIPOPROTEIN"/>
    <property type="match status" value="1"/>
</dbReference>
<dbReference type="EMBL" id="CP016808">
    <property type="protein sequence ID" value="ANY65655.1"/>
    <property type="molecule type" value="Genomic_DNA"/>
</dbReference>
<protein>
    <submittedName>
        <fullName evidence="2">Beta-glucanase/beta-glucan synthetase</fullName>
    </submittedName>
</protein>
<keyword evidence="1" id="KW-0732">Signal</keyword>
<proteinExistence type="predicted"/>
<evidence type="ECO:0000256" key="1">
    <source>
        <dbReference type="SAM" id="SignalP"/>
    </source>
</evidence>